<dbReference type="InterPro" id="IPR017972">
    <property type="entry name" value="Cyt_P450_CS"/>
</dbReference>
<dbReference type="PROSITE" id="PS00086">
    <property type="entry name" value="CYTOCHROME_P450"/>
    <property type="match status" value="1"/>
</dbReference>
<evidence type="ECO:0000256" key="7">
    <source>
        <dbReference type="ARBA" id="ARBA00023033"/>
    </source>
</evidence>
<dbReference type="AlphaFoldDB" id="A0AAE1D0M3"/>
<dbReference type="PANTHER" id="PTHR24292">
    <property type="entry name" value="CYTOCHROME P450"/>
    <property type="match status" value="1"/>
</dbReference>
<dbReference type="InterPro" id="IPR036396">
    <property type="entry name" value="Cyt_P450_sf"/>
</dbReference>
<dbReference type="Proteomes" id="UP001283361">
    <property type="component" value="Unassembled WGS sequence"/>
</dbReference>
<dbReference type="FunFam" id="1.10.630.10:FF:000182">
    <property type="entry name" value="Cytochrome P450 3A4"/>
    <property type="match status" value="1"/>
</dbReference>
<evidence type="ECO:0000256" key="6">
    <source>
        <dbReference type="ARBA" id="ARBA00023004"/>
    </source>
</evidence>
<dbReference type="GO" id="GO:0005506">
    <property type="term" value="F:iron ion binding"/>
    <property type="evidence" value="ECO:0007669"/>
    <property type="project" value="InterPro"/>
</dbReference>
<feature type="transmembrane region" description="Helical" evidence="10">
    <location>
        <begin position="12"/>
        <end position="33"/>
    </location>
</feature>
<dbReference type="Gene3D" id="1.10.630.10">
    <property type="entry name" value="Cytochrome P450"/>
    <property type="match status" value="1"/>
</dbReference>
<comment type="similarity">
    <text evidence="2 9">Belongs to the cytochrome P450 family.</text>
</comment>
<accession>A0AAE1D0M3</accession>
<feature type="binding site" description="axial binding residue" evidence="8">
    <location>
        <position position="463"/>
    </location>
    <ligand>
        <name>heme</name>
        <dbReference type="ChEBI" id="CHEBI:30413"/>
    </ligand>
    <ligandPart>
        <name>Fe</name>
        <dbReference type="ChEBI" id="CHEBI:18248"/>
    </ligandPart>
</feature>
<keyword evidence="3 8" id="KW-0349">Heme</keyword>
<keyword evidence="10" id="KW-0472">Membrane</keyword>
<evidence type="ECO:0000256" key="1">
    <source>
        <dbReference type="ARBA" id="ARBA00001971"/>
    </source>
</evidence>
<keyword evidence="12" id="KW-1185">Reference proteome</keyword>
<evidence type="ECO:0000256" key="10">
    <source>
        <dbReference type="SAM" id="Phobius"/>
    </source>
</evidence>
<proteinExistence type="inferred from homology"/>
<evidence type="ECO:0000256" key="8">
    <source>
        <dbReference type="PIRSR" id="PIRSR602401-1"/>
    </source>
</evidence>
<comment type="cofactor">
    <cofactor evidence="1 8">
        <name>heme</name>
        <dbReference type="ChEBI" id="CHEBI:30413"/>
    </cofactor>
</comment>
<evidence type="ECO:0000256" key="3">
    <source>
        <dbReference type="ARBA" id="ARBA00022617"/>
    </source>
</evidence>
<evidence type="ECO:0000256" key="4">
    <source>
        <dbReference type="ARBA" id="ARBA00022723"/>
    </source>
</evidence>
<keyword evidence="7 9" id="KW-0503">Monooxygenase</keyword>
<dbReference type="PRINTS" id="PR00385">
    <property type="entry name" value="P450"/>
</dbReference>
<dbReference type="InterPro" id="IPR002401">
    <property type="entry name" value="Cyt_P450_E_grp-I"/>
</dbReference>
<protein>
    <recommendedName>
        <fullName evidence="13">Cytochrome P450</fullName>
    </recommendedName>
</protein>
<keyword evidence="5 9" id="KW-0560">Oxidoreductase</keyword>
<feature type="transmembrane region" description="Helical" evidence="10">
    <location>
        <begin position="217"/>
        <end position="235"/>
    </location>
</feature>
<gene>
    <name evidence="11" type="ORF">RRG08_043442</name>
</gene>
<evidence type="ECO:0000313" key="12">
    <source>
        <dbReference type="Proteomes" id="UP001283361"/>
    </source>
</evidence>
<dbReference type="InterPro" id="IPR050476">
    <property type="entry name" value="Insect_CytP450_Detox"/>
</dbReference>
<dbReference type="GO" id="GO:0020037">
    <property type="term" value="F:heme binding"/>
    <property type="evidence" value="ECO:0007669"/>
    <property type="project" value="InterPro"/>
</dbReference>
<evidence type="ECO:0000256" key="5">
    <source>
        <dbReference type="ARBA" id="ARBA00023002"/>
    </source>
</evidence>
<dbReference type="GO" id="GO:0004497">
    <property type="term" value="F:monooxygenase activity"/>
    <property type="evidence" value="ECO:0007669"/>
    <property type="project" value="UniProtKB-KW"/>
</dbReference>
<keyword evidence="6 8" id="KW-0408">Iron</keyword>
<evidence type="ECO:0000256" key="2">
    <source>
        <dbReference type="ARBA" id="ARBA00010617"/>
    </source>
</evidence>
<evidence type="ECO:0000256" key="9">
    <source>
        <dbReference type="RuleBase" id="RU000461"/>
    </source>
</evidence>
<dbReference type="EMBL" id="JAWDGP010005937">
    <property type="protein sequence ID" value="KAK3749539.1"/>
    <property type="molecule type" value="Genomic_DNA"/>
</dbReference>
<name>A0AAE1D0M3_9GAST</name>
<dbReference type="GO" id="GO:0016705">
    <property type="term" value="F:oxidoreductase activity, acting on paired donors, with incorporation or reduction of molecular oxygen"/>
    <property type="evidence" value="ECO:0007669"/>
    <property type="project" value="InterPro"/>
</dbReference>
<dbReference type="SUPFAM" id="SSF48264">
    <property type="entry name" value="Cytochrome P450"/>
    <property type="match status" value="1"/>
</dbReference>
<keyword evidence="10" id="KW-1133">Transmembrane helix</keyword>
<dbReference type="PANTHER" id="PTHR24292:SF54">
    <property type="entry name" value="CYP9F3-RELATED"/>
    <property type="match status" value="1"/>
</dbReference>
<keyword evidence="10" id="KW-0812">Transmembrane</keyword>
<organism evidence="11 12">
    <name type="scientific">Elysia crispata</name>
    <name type="common">lettuce slug</name>
    <dbReference type="NCBI Taxonomy" id="231223"/>
    <lineage>
        <taxon>Eukaryota</taxon>
        <taxon>Metazoa</taxon>
        <taxon>Spiralia</taxon>
        <taxon>Lophotrochozoa</taxon>
        <taxon>Mollusca</taxon>
        <taxon>Gastropoda</taxon>
        <taxon>Heterobranchia</taxon>
        <taxon>Euthyneura</taxon>
        <taxon>Panpulmonata</taxon>
        <taxon>Sacoglossa</taxon>
        <taxon>Placobranchoidea</taxon>
        <taxon>Plakobranchidae</taxon>
        <taxon>Elysia</taxon>
    </lineage>
</organism>
<reference evidence="11" key="1">
    <citation type="journal article" date="2023" name="G3 (Bethesda)">
        <title>A reference genome for the long-term kleptoplast-retaining sea slug Elysia crispata morphotype clarki.</title>
        <authorList>
            <person name="Eastman K.E."/>
            <person name="Pendleton A.L."/>
            <person name="Shaikh M.A."/>
            <person name="Suttiyut T."/>
            <person name="Ogas R."/>
            <person name="Tomko P."/>
            <person name="Gavelis G."/>
            <person name="Widhalm J.R."/>
            <person name="Wisecaver J.H."/>
        </authorList>
    </citation>
    <scope>NUCLEOTIDE SEQUENCE</scope>
    <source>
        <strain evidence="11">ECLA1</strain>
    </source>
</reference>
<dbReference type="Pfam" id="PF00067">
    <property type="entry name" value="p450"/>
    <property type="match status" value="1"/>
</dbReference>
<evidence type="ECO:0000313" key="11">
    <source>
        <dbReference type="EMBL" id="KAK3749539.1"/>
    </source>
</evidence>
<evidence type="ECO:0008006" key="13">
    <source>
        <dbReference type="Google" id="ProtNLM"/>
    </source>
</evidence>
<sequence>MDGAEDPAVLSIVSNTTLVLITTTIAVFLYFIFNHALRSETWEKYGVKQANVGLMEPAAMAEMVLKEHGDTVGVTRPRMFLITRDLDLLKKILVKDFNNFSDRWYKIVSTSPASRGVFFLDGVDWKRIRQLMSPSFSTGKLKQISSHVQTSALRLSEAVQTCARSNKLVKVRHLAGQYATSIIARTAFGLHTDCIGEEADDQFTYSAKNMFKVRSKLGRLVILALLKFPTLHHFIVNTLRVPFIDEAVPAARDYLNAALEHAIAERERAEQEGGVALHNDFLQSLVSCKVTAEAAQQESKQNKSEAASKKIITNKEIMNQSAFIILAAFETTTTTLQFMLYFLARHPDVQEKVYEEIRAVVESEQPTHAELARLSYVEQVIDETLRLYPPVPHVTRNTLETRTYGSITIPAGTTVLVPIRDVHRDPKVYTDPDKFNPDRFSKENKANRDPMSFMPFGWGPRLCIGMRLAYLELKIGLVQIIRHVSLELNDTTVPRVGGEANVVYRGFPQVNPAIEVCAKLRCSQ</sequence>
<comment type="caution">
    <text evidence="11">The sequence shown here is derived from an EMBL/GenBank/DDBJ whole genome shotgun (WGS) entry which is preliminary data.</text>
</comment>
<dbReference type="InterPro" id="IPR001128">
    <property type="entry name" value="Cyt_P450"/>
</dbReference>
<dbReference type="PRINTS" id="PR00463">
    <property type="entry name" value="EP450I"/>
</dbReference>
<keyword evidence="4 8" id="KW-0479">Metal-binding</keyword>